<protein>
    <submittedName>
        <fullName evidence="2">OLC1v1031392C1</fullName>
    </submittedName>
</protein>
<proteinExistence type="predicted"/>
<gene>
    <name evidence="2" type="ORF">OLC1_LOCUS6415</name>
</gene>
<evidence type="ECO:0000313" key="2">
    <source>
        <dbReference type="EMBL" id="CAI9095438.1"/>
    </source>
</evidence>
<accession>A0AAV1CK53</accession>
<keyword evidence="3" id="KW-1185">Reference proteome</keyword>
<evidence type="ECO:0000256" key="1">
    <source>
        <dbReference type="SAM" id="MobiDB-lite"/>
    </source>
</evidence>
<sequence>MATSTSTAASSGNNNSVSREGSAKTLAADQISQAIQSTSNLLHLMLQSSPAQAELMKLPRSLSAKAATIKNTESVC</sequence>
<feature type="region of interest" description="Disordered" evidence="1">
    <location>
        <begin position="1"/>
        <end position="24"/>
    </location>
</feature>
<evidence type="ECO:0000313" key="3">
    <source>
        <dbReference type="Proteomes" id="UP001161247"/>
    </source>
</evidence>
<name>A0AAV1CK53_OLDCO</name>
<feature type="compositionally biased region" description="Low complexity" evidence="1">
    <location>
        <begin position="1"/>
        <end position="18"/>
    </location>
</feature>
<organism evidence="2 3">
    <name type="scientific">Oldenlandia corymbosa var. corymbosa</name>
    <dbReference type="NCBI Taxonomy" id="529605"/>
    <lineage>
        <taxon>Eukaryota</taxon>
        <taxon>Viridiplantae</taxon>
        <taxon>Streptophyta</taxon>
        <taxon>Embryophyta</taxon>
        <taxon>Tracheophyta</taxon>
        <taxon>Spermatophyta</taxon>
        <taxon>Magnoliopsida</taxon>
        <taxon>eudicotyledons</taxon>
        <taxon>Gunneridae</taxon>
        <taxon>Pentapetalae</taxon>
        <taxon>asterids</taxon>
        <taxon>lamiids</taxon>
        <taxon>Gentianales</taxon>
        <taxon>Rubiaceae</taxon>
        <taxon>Rubioideae</taxon>
        <taxon>Spermacoceae</taxon>
        <taxon>Hedyotis-Oldenlandia complex</taxon>
        <taxon>Oldenlandia</taxon>
    </lineage>
</organism>
<dbReference type="EMBL" id="OX459119">
    <property type="protein sequence ID" value="CAI9095438.1"/>
    <property type="molecule type" value="Genomic_DNA"/>
</dbReference>
<reference evidence="2" key="1">
    <citation type="submission" date="2023-03" db="EMBL/GenBank/DDBJ databases">
        <authorList>
            <person name="Julca I."/>
        </authorList>
    </citation>
    <scope>NUCLEOTIDE SEQUENCE</scope>
</reference>
<dbReference type="AlphaFoldDB" id="A0AAV1CK53"/>
<dbReference type="Proteomes" id="UP001161247">
    <property type="component" value="Chromosome 2"/>
</dbReference>